<name>A0A110B2E9_HALHR</name>
<comment type="similarity">
    <text evidence="2">Belongs to the UPF0718 family.</text>
</comment>
<accession>A0A110B2E9</accession>
<dbReference type="EMBL" id="AP017372">
    <property type="protein sequence ID" value="BAU58600.2"/>
    <property type="molecule type" value="Genomic_DNA"/>
</dbReference>
<gene>
    <name evidence="8" type="ORF">HH1059_19110</name>
</gene>
<evidence type="ECO:0000313" key="8">
    <source>
        <dbReference type="EMBL" id="BAU58600.2"/>
    </source>
</evidence>
<sequence>MEGAGVWIEAISSAGGLLVQIGPIVIAAVMISGYVQTLVPNDKIEYWLGNDAGWRGLGIAIIAGAITPGGPFAAFPLVVALYRMGAAFEILVAYLTAWSVLGINRAMVWEVPFFGIEFVGLKMLVSLPLPILAALMAKSLRRYVTASA</sequence>
<comment type="subcellular location">
    <subcellularLocation>
        <location evidence="1">Cell membrane</location>
        <topology evidence="1">Multi-pass membrane protein</topology>
    </subcellularLocation>
</comment>
<feature type="transmembrane region" description="Helical" evidence="7">
    <location>
        <begin position="113"/>
        <end position="135"/>
    </location>
</feature>
<reference evidence="8" key="1">
    <citation type="submission" date="2016-02" db="EMBL/GenBank/DDBJ databases">
        <title>Halorhodospira halochloris DSM-1059 complete genome, version 2.</title>
        <authorList>
            <person name="Tsukatani Y."/>
        </authorList>
    </citation>
    <scope>NUCLEOTIDE SEQUENCE</scope>
    <source>
        <strain evidence="8">DSM 1059</strain>
    </source>
</reference>
<dbReference type="Proteomes" id="UP000218890">
    <property type="component" value="Chromosome"/>
</dbReference>
<evidence type="ECO:0000256" key="4">
    <source>
        <dbReference type="ARBA" id="ARBA00022692"/>
    </source>
</evidence>
<evidence type="ECO:0000256" key="3">
    <source>
        <dbReference type="ARBA" id="ARBA00022475"/>
    </source>
</evidence>
<dbReference type="KEGG" id="hhk:HH1059_19110"/>
<keyword evidence="6 7" id="KW-0472">Membrane</keyword>
<keyword evidence="3" id="KW-1003">Cell membrane</keyword>
<dbReference type="InterPro" id="IPR005524">
    <property type="entry name" value="DUF318"/>
</dbReference>
<evidence type="ECO:0008006" key="10">
    <source>
        <dbReference type="Google" id="ProtNLM"/>
    </source>
</evidence>
<feature type="transmembrane region" description="Helical" evidence="7">
    <location>
        <begin position="57"/>
        <end position="79"/>
    </location>
</feature>
<dbReference type="Pfam" id="PF03773">
    <property type="entry name" value="ArsP_1"/>
    <property type="match status" value="1"/>
</dbReference>
<dbReference type="GO" id="GO:0005886">
    <property type="term" value="C:plasma membrane"/>
    <property type="evidence" value="ECO:0007669"/>
    <property type="project" value="UniProtKB-SubCell"/>
</dbReference>
<organism evidence="8 9">
    <name type="scientific">Halorhodospira halochloris</name>
    <name type="common">Ectothiorhodospira halochloris</name>
    <dbReference type="NCBI Taxonomy" id="1052"/>
    <lineage>
        <taxon>Bacteria</taxon>
        <taxon>Pseudomonadati</taxon>
        <taxon>Pseudomonadota</taxon>
        <taxon>Gammaproteobacteria</taxon>
        <taxon>Chromatiales</taxon>
        <taxon>Ectothiorhodospiraceae</taxon>
        <taxon>Halorhodospira</taxon>
    </lineage>
</organism>
<keyword evidence="4 7" id="KW-0812">Transmembrane</keyword>
<keyword evidence="9" id="KW-1185">Reference proteome</keyword>
<evidence type="ECO:0000256" key="6">
    <source>
        <dbReference type="ARBA" id="ARBA00023136"/>
    </source>
</evidence>
<feature type="transmembrane region" description="Helical" evidence="7">
    <location>
        <begin position="17"/>
        <end position="37"/>
    </location>
</feature>
<evidence type="ECO:0000256" key="5">
    <source>
        <dbReference type="ARBA" id="ARBA00022989"/>
    </source>
</evidence>
<evidence type="ECO:0000313" key="9">
    <source>
        <dbReference type="Proteomes" id="UP000218890"/>
    </source>
</evidence>
<protein>
    <recommendedName>
        <fullName evidence="10">Permease</fullName>
    </recommendedName>
</protein>
<keyword evidence="5 7" id="KW-1133">Transmembrane helix</keyword>
<evidence type="ECO:0000256" key="2">
    <source>
        <dbReference type="ARBA" id="ARBA00006386"/>
    </source>
</evidence>
<proteinExistence type="inferred from homology"/>
<evidence type="ECO:0000256" key="1">
    <source>
        <dbReference type="ARBA" id="ARBA00004651"/>
    </source>
</evidence>
<feature type="transmembrane region" description="Helical" evidence="7">
    <location>
        <begin position="86"/>
        <end position="107"/>
    </location>
</feature>
<evidence type="ECO:0000256" key="7">
    <source>
        <dbReference type="SAM" id="Phobius"/>
    </source>
</evidence>
<dbReference type="AlphaFoldDB" id="A0A110B2E9"/>